<evidence type="ECO:0000313" key="3">
    <source>
        <dbReference type="Proteomes" id="UP001142374"/>
    </source>
</evidence>
<proteinExistence type="predicted"/>
<feature type="domain" description="UbiC transcription regulator-associated" evidence="1">
    <location>
        <begin position="34"/>
        <end position="175"/>
    </location>
</feature>
<dbReference type="GO" id="GO:0003677">
    <property type="term" value="F:DNA binding"/>
    <property type="evidence" value="ECO:0007669"/>
    <property type="project" value="InterPro"/>
</dbReference>
<dbReference type="SMART" id="SM00866">
    <property type="entry name" value="UTRA"/>
    <property type="match status" value="1"/>
</dbReference>
<dbReference type="InterPro" id="IPR050679">
    <property type="entry name" value="Bact_HTH_transcr_reg"/>
</dbReference>
<dbReference type="GO" id="GO:0045892">
    <property type="term" value="P:negative regulation of DNA-templated transcription"/>
    <property type="evidence" value="ECO:0007669"/>
    <property type="project" value="TreeGrafter"/>
</dbReference>
<dbReference type="Proteomes" id="UP001142374">
    <property type="component" value="Unassembled WGS sequence"/>
</dbReference>
<dbReference type="Pfam" id="PF07702">
    <property type="entry name" value="UTRA"/>
    <property type="match status" value="1"/>
</dbReference>
<dbReference type="InterPro" id="IPR011663">
    <property type="entry name" value="UTRA"/>
</dbReference>
<gene>
    <name evidence="2" type="ORF">NQU55_05125</name>
</gene>
<dbReference type="InterPro" id="IPR028978">
    <property type="entry name" value="Chorismate_lyase_/UTRA_dom_sf"/>
</dbReference>
<dbReference type="PANTHER" id="PTHR44846:SF17">
    <property type="entry name" value="GNTR-FAMILY TRANSCRIPTIONAL REGULATOR"/>
    <property type="match status" value="1"/>
</dbReference>
<dbReference type="SUPFAM" id="SSF64288">
    <property type="entry name" value="Chorismate lyase-like"/>
    <property type="match status" value="1"/>
</dbReference>
<evidence type="ECO:0000259" key="1">
    <source>
        <dbReference type="SMART" id="SM00866"/>
    </source>
</evidence>
<keyword evidence="3" id="KW-1185">Reference proteome</keyword>
<name>A0A9X2LDI8_9ACTN</name>
<comment type="caution">
    <text evidence="2">The sequence shown here is derived from an EMBL/GenBank/DDBJ whole genome shotgun (WGS) entry which is preliminary data.</text>
</comment>
<evidence type="ECO:0000313" key="2">
    <source>
        <dbReference type="EMBL" id="MCQ8769163.1"/>
    </source>
</evidence>
<dbReference type="Gene3D" id="3.40.1410.10">
    <property type="entry name" value="Chorismate lyase-like"/>
    <property type="match status" value="1"/>
</dbReference>
<dbReference type="PANTHER" id="PTHR44846">
    <property type="entry name" value="MANNOSYL-D-GLYCERATE TRANSPORT/METABOLISM SYSTEM REPRESSOR MNGR-RELATED"/>
    <property type="match status" value="1"/>
</dbReference>
<organism evidence="2 3">
    <name type="scientific">Streptomyces telluris</name>
    <dbReference type="NCBI Taxonomy" id="2720021"/>
    <lineage>
        <taxon>Bacteria</taxon>
        <taxon>Bacillati</taxon>
        <taxon>Actinomycetota</taxon>
        <taxon>Actinomycetes</taxon>
        <taxon>Kitasatosporales</taxon>
        <taxon>Streptomycetaceae</taxon>
        <taxon>Streptomyces</taxon>
    </lineage>
</organism>
<accession>A0A9X2LDI8</accession>
<sequence length="183" mass="19641">MHMQGDARWVSSSLPYLTARPDGSPDAWSAETAAQGRRGRQTIVHAGEVPAPDAVAGLLGVRPGEAVVVRRRLMILDDRPSELTDTYYPVRIARGTALAGTAKIPGGAVTLLARLGYAGATVREDVVARMPDDSERQALGTAPDEPVIQLTRLTLDGAGEPLQADVMVMPAHRQRLRYEITLP</sequence>
<reference evidence="2" key="1">
    <citation type="submission" date="2022-06" db="EMBL/GenBank/DDBJ databases">
        <title>WGS of actinobacteria.</title>
        <authorList>
            <person name="Thawai C."/>
        </authorList>
    </citation>
    <scope>NUCLEOTIDE SEQUENCE</scope>
    <source>
        <strain evidence="2">AA8</strain>
    </source>
</reference>
<protein>
    <submittedName>
        <fullName evidence="2">UTRA domain-containing protein</fullName>
    </submittedName>
</protein>
<dbReference type="AlphaFoldDB" id="A0A9X2LDI8"/>
<dbReference type="EMBL" id="JANIID010000003">
    <property type="protein sequence ID" value="MCQ8769163.1"/>
    <property type="molecule type" value="Genomic_DNA"/>
</dbReference>